<dbReference type="RefSeq" id="WP_301224649.1">
    <property type="nucleotide sequence ID" value="NZ_JAROCG010000001.1"/>
</dbReference>
<keyword evidence="4" id="KW-1185">Reference proteome</keyword>
<evidence type="ECO:0000259" key="1">
    <source>
        <dbReference type="Pfam" id="PF25837"/>
    </source>
</evidence>
<dbReference type="Proteomes" id="UP001174209">
    <property type="component" value="Unassembled WGS sequence"/>
</dbReference>
<evidence type="ECO:0000313" key="3">
    <source>
        <dbReference type="EMBL" id="MDN4609885.1"/>
    </source>
</evidence>
<feature type="domain" description="D-apionate lactonase N-terminal" evidence="1">
    <location>
        <begin position="12"/>
        <end position="226"/>
    </location>
</feature>
<gene>
    <name evidence="3" type="ORF">P5G52_03305</name>
</gene>
<dbReference type="EMBL" id="JAROCG010000001">
    <property type="protein sequence ID" value="MDN4609885.1"/>
    <property type="molecule type" value="Genomic_DNA"/>
</dbReference>
<accession>A0ABT8JXI7</accession>
<proteinExistence type="predicted"/>
<comment type="caution">
    <text evidence="3">The sequence shown here is derived from an EMBL/GenBank/DDBJ whole genome shotgun (WGS) entry which is preliminary data.</text>
</comment>
<dbReference type="Pfam" id="PF25838">
    <property type="entry name" value="Apionate_lact_M"/>
    <property type="match status" value="1"/>
</dbReference>
<dbReference type="Pfam" id="PF25837">
    <property type="entry name" value="Apionate_lact_N"/>
    <property type="match status" value="1"/>
</dbReference>
<reference evidence="3" key="1">
    <citation type="submission" date="2023-06" db="EMBL/GenBank/DDBJ databases">
        <title>MT1 and MT2 Draft Genomes of Novel Species.</title>
        <authorList>
            <person name="Venkateswaran K."/>
        </authorList>
    </citation>
    <scope>NUCLEOTIDE SEQUENCE</scope>
    <source>
        <strain evidence="3">IIF3SC-B10</strain>
    </source>
</reference>
<protein>
    <submittedName>
        <fullName evidence="3">Uncharacterized protein</fullName>
    </submittedName>
</protein>
<name>A0ABT8JXI7_9MICC</name>
<sequence>MDFTTWGPHRGTPWTRGPWKAELRGDEIADLRYDGVLVLRSIRAVSRDRDWGTVPVSVLSLTHGDGGSDAGDETAGTTTFRLRYDGQGIAADADLHLHTDGDRLTITFTLTATRSFDTNRTGLVVLHPPQVAGSPFRVVHTDGSSERTQFPDRISPHQPALNIAALEWSVDGLDLKAQFIGDTFEMEDQRNWTDASFKTYSRPLALPFPYRVEAGETTIQQIELTAVPAAATSPQAPAAQGTLIRLIDAGRPAPQIGVGAPPPTTSVQHGLPPADVILVELKGDDPDPAATLTRAAAAGLPLDIRLVVDAPARVAELVALAAPLLPLRLAVFSSETHVTEPELWEALVGAVGDLGFETELVGGARSHFTELNRTHARLPAFPSWAISLTPQMHARDTFQLEECIGMQRRVAADATKIIGGAPLHVGPVTLRPRFNAVLTTPRPGHSHGQSLDPDTVDARQSEPQLAAWVIASAAALAEGGVASVTWFEERGPRGLVADDGTPYPVRDAVAAVHAMGGAPLLVPAETSPDDAHTWVLGVRTTGGARLLIARLGDTADHVLIDVDGHEILLPLEPGTWRAIDLEIAPHPQH</sequence>
<dbReference type="InterPro" id="IPR058787">
    <property type="entry name" value="ApnL_M"/>
</dbReference>
<feature type="domain" description="D-apionate lactonase TIM barrel" evidence="2">
    <location>
        <begin position="295"/>
        <end position="515"/>
    </location>
</feature>
<dbReference type="InterPro" id="IPR058788">
    <property type="entry name" value="ApnL_N"/>
</dbReference>
<evidence type="ECO:0000313" key="4">
    <source>
        <dbReference type="Proteomes" id="UP001174209"/>
    </source>
</evidence>
<organism evidence="3 4">
    <name type="scientific">Arthrobacter burdickii</name>
    <dbReference type="NCBI Taxonomy" id="3035920"/>
    <lineage>
        <taxon>Bacteria</taxon>
        <taxon>Bacillati</taxon>
        <taxon>Actinomycetota</taxon>
        <taxon>Actinomycetes</taxon>
        <taxon>Micrococcales</taxon>
        <taxon>Micrococcaceae</taxon>
        <taxon>Arthrobacter</taxon>
    </lineage>
</organism>
<evidence type="ECO:0000259" key="2">
    <source>
        <dbReference type="Pfam" id="PF25838"/>
    </source>
</evidence>